<keyword evidence="10 15" id="KW-0472">Membrane</keyword>
<evidence type="ECO:0000256" key="14">
    <source>
        <dbReference type="ARBA" id="ARBA00040215"/>
    </source>
</evidence>
<evidence type="ECO:0000313" key="16">
    <source>
        <dbReference type="EMBL" id="JAT20557.1"/>
    </source>
</evidence>
<evidence type="ECO:0000256" key="11">
    <source>
        <dbReference type="ARBA" id="ARBA00023180"/>
    </source>
</evidence>
<comment type="subcellular location">
    <subcellularLocation>
        <location evidence="1">Membrane</location>
        <topology evidence="1">Multi-pass membrane protein</topology>
    </subcellularLocation>
</comment>
<comment type="function">
    <text evidence="13">Unusual broad substrate spectrum amino acid:sodium cotransporter that promotes absorption of the D isomers of essential amino acids. Neutral amino acids are the preferred substrates, especially methionine and phenylalanine.</text>
</comment>
<dbReference type="GO" id="GO:0089718">
    <property type="term" value="P:amino acid import across plasma membrane"/>
    <property type="evidence" value="ECO:0007669"/>
    <property type="project" value="TreeGrafter"/>
</dbReference>
<name>A0A1B6LA23_9HEMI</name>
<evidence type="ECO:0000256" key="12">
    <source>
        <dbReference type="ARBA" id="ARBA00023201"/>
    </source>
</evidence>
<proteinExistence type="inferred from homology"/>
<keyword evidence="7 15" id="KW-1133">Transmembrane helix</keyword>
<keyword evidence="4 15" id="KW-0812">Transmembrane</keyword>
<keyword evidence="5" id="KW-0769">Symport</keyword>
<dbReference type="GO" id="GO:0005886">
    <property type="term" value="C:plasma membrane"/>
    <property type="evidence" value="ECO:0007669"/>
    <property type="project" value="TreeGrafter"/>
</dbReference>
<accession>A0A1B6LA23</accession>
<dbReference type="GO" id="GO:0005283">
    <property type="term" value="F:amino acid:sodium symporter activity"/>
    <property type="evidence" value="ECO:0007669"/>
    <property type="project" value="TreeGrafter"/>
</dbReference>
<keyword evidence="6" id="KW-0029">Amino-acid transport</keyword>
<evidence type="ECO:0000256" key="6">
    <source>
        <dbReference type="ARBA" id="ARBA00022970"/>
    </source>
</evidence>
<keyword evidence="12" id="KW-0739">Sodium transport</keyword>
<evidence type="ECO:0000256" key="8">
    <source>
        <dbReference type="ARBA" id="ARBA00023053"/>
    </source>
</evidence>
<sequence length="137" mass="15845">LGFKPNLYWRVSWCVFGPIILSTIFIYSLVDYKPLRYENYDYPDWADGIGWVLAGLSTLQIPFWAIVIVLRQPGPTLKLKFKQALTANSDWGPSDPEIKEEWIEHMKEFEAKCSDKKSSHQNGLLLKTSKENHQLSV</sequence>
<dbReference type="PANTHER" id="PTHR11616:SF321">
    <property type="entry name" value="SODIUM-DEPENDENT NUTRIENT AMINO ACID TRANSPORTER 1-RELATED"/>
    <property type="match status" value="1"/>
</dbReference>
<dbReference type="InterPro" id="IPR000175">
    <property type="entry name" value="Na/ntran_symport"/>
</dbReference>
<evidence type="ECO:0000256" key="4">
    <source>
        <dbReference type="ARBA" id="ARBA00022692"/>
    </source>
</evidence>
<evidence type="ECO:0000256" key="13">
    <source>
        <dbReference type="ARBA" id="ARBA00037785"/>
    </source>
</evidence>
<dbReference type="AlphaFoldDB" id="A0A1B6LA23"/>
<dbReference type="EMBL" id="GEBQ01019420">
    <property type="protein sequence ID" value="JAT20557.1"/>
    <property type="molecule type" value="Transcribed_RNA"/>
</dbReference>
<dbReference type="SUPFAM" id="SSF161070">
    <property type="entry name" value="SNF-like"/>
    <property type="match status" value="1"/>
</dbReference>
<comment type="similarity">
    <text evidence="2">Belongs to the sodium:neurotransmitter symporter (SNF) (TC 2.A.22) family.</text>
</comment>
<reference evidence="16" key="1">
    <citation type="submission" date="2015-11" db="EMBL/GenBank/DDBJ databases">
        <title>De novo transcriptome assembly of four potential Pierce s Disease insect vectors from Arizona vineyards.</title>
        <authorList>
            <person name="Tassone E.E."/>
        </authorList>
    </citation>
    <scope>NUCLEOTIDE SEQUENCE</scope>
</reference>
<feature type="transmembrane region" description="Helical" evidence="15">
    <location>
        <begin position="49"/>
        <end position="70"/>
    </location>
</feature>
<evidence type="ECO:0000256" key="10">
    <source>
        <dbReference type="ARBA" id="ARBA00023136"/>
    </source>
</evidence>
<gene>
    <name evidence="16" type="ORF">g.51962</name>
</gene>
<evidence type="ECO:0000256" key="7">
    <source>
        <dbReference type="ARBA" id="ARBA00022989"/>
    </source>
</evidence>
<evidence type="ECO:0000256" key="2">
    <source>
        <dbReference type="ARBA" id="ARBA00006459"/>
    </source>
</evidence>
<evidence type="ECO:0000256" key="1">
    <source>
        <dbReference type="ARBA" id="ARBA00004141"/>
    </source>
</evidence>
<evidence type="ECO:0000256" key="9">
    <source>
        <dbReference type="ARBA" id="ARBA00023065"/>
    </source>
</evidence>
<keyword evidence="8" id="KW-0915">Sodium</keyword>
<dbReference type="InterPro" id="IPR037272">
    <property type="entry name" value="SNS_sf"/>
</dbReference>
<evidence type="ECO:0000256" key="5">
    <source>
        <dbReference type="ARBA" id="ARBA00022847"/>
    </source>
</evidence>
<evidence type="ECO:0000256" key="3">
    <source>
        <dbReference type="ARBA" id="ARBA00022448"/>
    </source>
</evidence>
<organism evidence="16">
    <name type="scientific">Graphocephala atropunctata</name>
    <dbReference type="NCBI Taxonomy" id="36148"/>
    <lineage>
        <taxon>Eukaryota</taxon>
        <taxon>Metazoa</taxon>
        <taxon>Ecdysozoa</taxon>
        <taxon>Arthropoda</taxon>
        <taxon>Hexapoda</taxon>
        <taxon>Insecta</taxon>
        <taxon>Pterygota</taxon>
        <taxon>Neoptera</taxon>
        <taxon>Paraneoptera</taxon>
        <taxon>Hemiptera</taxon>
        <taxon>Auchenorrhyncha</taxon>
        <taxon>Membracoidea</taxon>
        <taxon>Cicadellidae</taxon>
        <taxon>Cicadellinae</taxon>
        <taxon>Cicadellini</taxon>
        <taxon>Graphocephala</taxon>
    </lineage>
</organism>
<feature type="transmembrane region" description="Helical" evidence="15">
    <location>
        <begin position="7"/>
        <end position="29"/>
    </location>
</feature>
<dbReference type="PANTHER" id="PTHR11616">
    <property type="entry name" value="SODIUM/CHLORIDE DEPENDENT TRANSPORTER"/>
    <property type="match status" value="1"/>
</dbReference>
<keyword evidence="3" id="KW-0813">Transport</keyword>
<keyword evidence="9" id="KW-0406">Ion transport</keyword>
<evidence type="ECO:0000256" key="15">
    <source>
        <dbReference type="SAM" id="Phobius"/>
    </source>
</evidence>
<protein>
    <recommendedName>
        <fullName evidence="14">Sodium-dependent nutrient amino acid transporter 1</fullName>
    </recommendedName>
</protein>
<feature type="non-terminal residue" evidence="16">
    <location>
        <position position="1"/>
    </location>
</feature>
<dbReference type="GO" id="GO:0015179">
    <property type="term" value="F:L-amino acid transmembrane transporter activity"/>
    <property type="evidence" value="ECO:0007669"/>
    <property type="project" value="TreeGrafter"/>
</dbReference>
<keyword evidence="11" id="KW-0325">Glycoprotein</keyword>
<dbReference type="PROSITE" id="PS50267">
    <property type="entry name" value="NA_NEUROTRAN_SYMP_3"/>
    <property type="match status" value="1"/>
</dbReference>
<dbReference type="Pfam" id="PF00209">
    <property type="entry name" value="SNF"/>
    <property type="match status" value="1"/>
</dbReference>